<evidence type="ECO:0000256" key="8">
    <source>
        <dbReference type="SAM" id="Phobius"/>
    </source>
</evidence>
<dbReference type="GO" id="GO:0015528">
    <property type="term" value="F:lactose:proton symporter activity"/>
    <property type="evidence" value="ECO:0007669"/>
    <property type="project" value="TreeGrafter"/>
</dbReference>
<comment type="subcellular location">
    <subcellularLocation>
        <location evidence="1">Cell inner membrane</location>
        <topology evidence="1">Multi-pass membrane protein</topology>
    </subcellularLocation>
</comment>
<feature type="transmembrane region" description="Helical" evidence="8">
    <location>
        <begin position="201"/>
        <end position="226"/>
    </location>
</feature>
<reference evidence="10 11" key="1">
    <citation type="submission" date="2018-11" db="EMBL/GenBank/DDBJ databases">
        <title>Draft genome analysis of Rheinheimera mesophila isolated from an industrial waste site.</title>
        <authorList>
            <person name="Yu Q."/>
            <person name="Qi Y."/>
            <person name="Zhang H."/>
            <person name="Lu Y."/>
            <person name="Pu J."/>
        </authorList>
    </citation>
    <scope>NUCLEOTIDE SEQUENCE [LARGE SCALE GENOMIC DNA]</scope>
    <source>
        <strain evidence="10 11">IITR13</strain>
    </source>
</reference>
<dbReference type="Proteomes" id="UP000276260">
    <property type="component" value="Unassembled WGS sequence"/>
</dbReference>
<feature type="transmembrane region" description="Helical" evidence="8">
    <location>
        <begin position="158"/>
        <end position="180"/>
    </location>
</feature>
<keyword evidence="4" id="KW-0997">Cell inner membrane</keyword>
<dbReference type="PANTHER" id="PTHR23522">
    <property type="entry name" value="BLL5896 PROTEIN"/>
    <property type="match status" value="1"/>
</dbReference>
<dbReference type="AlphaFoldDB" id="A0A3P3QD72"/>
<feature type="transmembrane region" description="Helical" evidence="8">
    <location>
        <begin position="288"/>
        <end position="307"/>
    </location>
</feature>
<dbReference type="OrthoDB" id="9150135at2"/>
<dbReference type="Gene3D" id="1.20.1250.20">
    <property type="entry name" value="MFS general substrate transporter like domains"/>
    <property type="match status" value="2"/>
</dbReference>
<feature type="transmembrane region" description="Helical" evidence="8">
    <location>
        <begin position="12"/>
        <end position="31"/>
    </location>
</feature>
<feature type="transmembrane region" description="Helical" evidence="8">
    <location>
        <begin position="70"/>
        <end position="87"/>
    </location>
</feature>
<dbReference type="InterPro" id="IPR036259">
    <property type="entry name" value="MFS_trans_sf"/>
</dbReference>
<evidence type="ECO:0000256" key="6">
    <source>
        <dbReference type="ARBA" id="ARBA00022989"/>
    </source>
</evidence>
<evidence type="ECO:0000313" key="10">
    <source>
        <dbReference type="EMBL" id="RRJ18985.1"/>
    </source>
</evidence>
<evidence type="ECO:0000256" key="1">
    <source>
        <dbReference type="ARBA" id="ARBA00004429"/>
    </source>
</evidence>
<protein>
    <submittedName>
        <fullName evidence="10">MFS transporter</fullName>
    </submittedName>
</protein>
<keyword evidence="6 8" id="KW-1133">Transmembrane helix</keyword>
<proteinExistence type="predicted"/>
<dbReference type="GO" id="GO:0030395">
    <property type="term" value="F:lactose binding"/>
    <property type="evidence" value="ECO:0007669"/>
    <property type="project" value="TreeGrafter"/>
</dbReference>
<dbReference type="SUPFAM" id="SSF103473">
    <property type="entry name" value="MFS general substrate transporter"/>
    <property type="match status" value="1"/>
</dbReference>
<evidence type="ECO:0000256" key="5">
    <source>
        <dbReference type="ARBA" id="ARBA00022692"/>
    </source>
</evidence>
<dbReference type="RefSeq" id="WP_046519247.1">
    <property type="nucleotide sequence ID" value="NZ_LAVS01000009.1"/>
</dbReference>
<dbReference type="PANTHER" id="PTHR23522:SF10">
    <property type="entry name" value="3-PHENYLPROPIONIC ACID TRANSPORTER-RELATED"/>
    <property type="match status" value="1"/>
</dbReference>
<evidence type="ECO:0000256" key="4">
    <source>
        <dbReference type="ARBA" id="ARBA00022519"/>
    </source>
</evidence>
<sequence>MKLATTPALGLAYFAYFAVLGIFVPYLPMFLDGRGFNSHDIGLLLAIVTTSRIIGPSLWAMVVERKGDPISVMRFGAVLASIGWLSSYVDVGYWPLVLGLGLFSLFWTAILPQLEVSAFHYLNNDSTVYGRVRSFGSVGYILVVMLGGLLLQHFGSEFLPWGATVFLALLLGTLFLLPSFTLKNTEGQQSIRFRTLFKHPVFLRFMAATFLMQISFAPFYGFFILYCRDLGYSGVTSGMMIALAVLAEIIAFFYAGKVLRRFSYRVLLTLCYGLTVIRWLMVAYLAQHWYWLAFSMLFHAASFALAHSCAMQFIQNFFAPAQRSRGQALYAGVVYGGGGAIGAYCAGVLWADGPGATLTFVSAAVAALAATLMAFSLPNNLGQQQKL</sequence>
<feature type="transmembrane region" description="Helical" evidence="8">
    <location>
        <begin position="356"/>
        <end position="377"/>
    </location>
</feature>
<feature type="transmembrane region" description="Helical" evidence="8">
    <location>
        <begin position="93"/>
        <end position="111"/>
    </location>
</feature>
<evidence type="ECO:0000256" key="2">
    <source>
        <dbReference type="ARBA" id="ARBA00022448"/>
    </source>
</evidence>
<evidence type="ECO:0000313" key="11">
    <source>
        <dbReference type="Proteomes" id="UP000276260"/>
    </source>
</evidence>
<gene>
    <name evidence="10" type="ORF">EIK76_15680</name>
</gene>
<dbReference type="Pfam" id="PF12832">
    <property type="entry name" value="MFS_1_like"/>
    <property type="match status" value="1"/>
</dbReference>
<keyword evidence="5 8" id="KW-0812">Transmembrane</keyword>
<dbReference type="PIRSF" id="PIRSF004925">
    <property type="entry name" value="HcaT"/>
    <property type="match status" value="1"/>
</dbReference>
<feature type="transmembrane region" description="Helical" evidence="8">
    <location>
        <begin position="262"/>
        <end position="282"/>
    </location>
</feature>
<evidence type="ECO:0000256" key="7">
    <source>
        <dbReference type="ARBA" id="ARBA00023136"/>
    </source>
</evidence>
<feature type="domain" description="Major facilitator superfamily (MFS) profile" evidence="9">
    <location>
        <begin position="201"/>
        <end position="387"/>
    </location>
</feature>
<feature type="transmembrane region" description="Helical" evidence="8">
    <location>
        <begin position="328"/>
        <end position="350"/>
    </location>
</feature>
<evidence type="ECO:0000259" key="9">
    <source>
        <dbReference type="PROSITE" id="PS50850"/>
    </source>
</evidence>
<accession>A0A3P3QD72</accession>
<comment type="caution">
    <text evidence="10">The sequence shown here is derived from an EMBL/GenBank/DDBJ whole genome shotgun (WGS) entry which is preliminary data.</text>
</comment>
<feature type="transmembrane region" description="Helical" evidence="8">
    <location>
        <begin position="232"/>
        <end position="255"/>
    </location>
</feature>
<organism evidence="10 11">
    <name type="scientific">Rheinheimera mesophila</name>
    <dbReference type="NCBI Taxonomy" id="1547515"/>
    <lineage>
        <taxon>Bacteria</taxon>
        <taxon>Pseudomonadati</taxon>
        <taxon>Pseudomonadota</taxon>
        <taxon>Gammaproteobacteria</taxon>
        <taxon>Chromatiales</taxon>
        <taxon>Chromatiaceae</taxon>
        <taxon>Rheinheimera</taxon>
    </lineage>
</organism>
<keyword evidence="7 8" id="KW-0472">Membrane</keyword>
<keyword evidence="2" id="KW-0813">Transport</keyword>
<feature type="transmembrane region" description="Helical" evidence="8">
    <location>
        <begin position="132"/>
        <end position="152"/>
    </location>
</feature>
<keyword evidence="11" id="KW-1185">Reference proteome</keyword>
<evidence type="ECO:0000256" key="3">
    <source>
        <dbReference type="ARBA" id="ARBA00022475"/>
    </source>
</evidence>
<feature type="transmembrane region" description="Helical" evidence="8">
    <location>
        <begin position="43"/>
        <end position="63"/>
    </location>
</feature>
<dbReference type="InterPro" id="IPR020846">
    <property type="entry name" value="MFS_dom"/>
</dbReference>
<dbReference type="GO" id="GO:0005886">
    <property type="term" value="C:plasma membrane"/>
    <property type="evidence" value="ECO:0007669"/>
    <property type="project" value="UniProtKB-SubCell"/>
</dbReference>
<keyword evidence="3" id="KW-1003">Cell membrane</keyword>
<name>A0A3P3QD72_9GAMM</name>
<dbReference type="PROSITE" id="PS50850">
    <property type="entry name" value="MFS"/>
    <property type="match status" value="1"/>
</dbReference>
<dbReference type="EMBL" id="RRCF01000005">
    <property type="protein sequence ID" value="RRJ18985.1"/>
    <property type="molecule type" value="Genomic_DNA"/>
</dbReference>
<dbReference type="InterPro" id="IPR024989">
    <property type="entry name" value="MFS_assoc_dom"/>
</dbReference>
<dbReference type="InterPro" id="IPR026032">
    <property type="entry name" value="HcaT-like"/>
</dbReference>